<dbReference type="OrthoDB" id="9776685at2"/>
<reference evidence="2 3" key="1">
    <citation type="submission" date="2018-02" db="EMBL/GenBank/DDBJ databases">
        <authorList>
            <person name="Cohen D.B."/>
            <person name="Kent A.D."/>
        </authorList>
    </citation>
    <scope>NUCLEOTIDE SEQUENCE [LARGE SCALE GENOMIC DNA]</scope>
    <source>
        <strain evidence="2 3">ULC007</strain>
    </source>
</reference>
<organism evidence="2 3">
    <name type="scientific">Phormidesmis priestleyi ULC007</name>
    <dbReference type="NCBI Taxonomy" id="1920490"/>
    <lineage>
        <taxon>Bacteria</taxon>
        <taxon>Bacillati</taxon>
        <taxon>Cyanobacteriota</taxon>
        <taxon>Cyanophyceae</taxon>
        <taxon>Leptolyngbyales</taxon>
        <taxon>Leptolyngbyaceae</taxon>
        <taxon>Phormidesmis</taxon>
    </lineage>
</organism>
<comment type="caution">
    <text evidence="2">The sequence shown here is derived from an EMBL/GenBank/DDBJ whole genome shotgun (WGS) entry which is preliminary data.</text>
</comment>
<accession>A0A2T1DGD3</accession>
<reference evidence="2 3" key="2">
    <citation type="submission" date="2018-03" db="EMBL/GenBank/DDBJ databases">
        <title>The ancient ancestry and fast evolution of plastids.</title>
        <authorList>
            <person name="Moore K.R."/>
            <person name="Magnabosco C."/>
            <person name="Momper L."/>
            <person name="Gold D.A."/>
            <person name="Bosak T."/>
            <person name="Fournier G.P."/>
        </authorList>
    </citation>
    <scope>NUCLEOTIDE SEQUENCE [LARGE SCALE GENOMIC DNA]</scope>
    <source>
        <strain evidence="2 3">ULC007</strain>
    </source>
</reference>
<dbReference type="Pfam" id="PF12146">
    <property type="entry name" value="Hydrolase_4"/>
    <property type="match status" value="1"/>
</dbReference>
<dbReference type="STRING" id="1920490.GCA_001895925_04724"/>
<evidence type="ECO:0000313" key="2">
    <source>
        <dbReference type="EMBL" id="PSB19560.1"/>
    </source>
</evidence>
<dbReference type="SUPFAM" id="SSF53474">
    <property type="entry name" value="alpha/beta-Hydrolases"/>
    <property type="match status" value="1"/>
</dbReference>
<sequence>MFVPDAHHYKDLDALNLPHQEVWLPVSTKTGKIERIHGWWIPHDHPISTMLYLHGNGGNISVEVKARRFRELGFSVLLIDYRGYGRSEGNFPSEATVYQDAQTALDYLVKERRISLKKIVVYGHSLGGAIAINLANQNPKVAGLIVSSSFTSMYQMAARDWKFRLFPIELILTQKFDSVGKVRSLKMPSLFIHGMDDTLIPVSIGKALYEAAPQPKQLLLIPNAGHNHREAEFDKPENLKIVQDFARRAVKASLSSN</sequence>
<dbReference type="PANTHER" id="PTHR12277:SF81">
    <property type="entry name" value="PROTEIN ABHD13"/>
    <property type="match status" value="1"/>
</dbReference>
<dbReference type="PANTHER" id="PTHR12277">
    <property type="entry name" value="ALPHA/BETA HYDROLASE DOMAIN-CONTAINING PROTEIN"/>
    <property type="match status" value="1"/>
</dbReference>
<protein>
    <submittedName>
        <fullName evidence="2">Phospholipase</fullName>
    </submittedName>
</protein>
<keyword evidence="3" id="KW-1185">Reference proteome</keyword>
<name>A0A2T1DGD3_9CYAN</name>
<dbReference type="InterPro" id="IPR022742">
    <property type="entry name" value="Hydrolase_4"/>
</dbReference>
<dbReference type="InterPro" id="IPR000073">
    <property type="entry name" value="AB_hydrolase_1"/>
</dbReference>
<dbReference type="AlphaFoldDB" id="A0A2T1DGD3"/>
<dbReference type="Proteomes" id="UP000238634">
    <property type="component" value="Unassembled WGS sequence"/>
</dbReference>
<evidence type="ECO:0000259" key="1">
    <source>
        <dbReference type="Pfam" id="PF12146"/>
    </source>
</evidence>
<dbReference type="PRINTS" id="PR00111">
    <property type="entry name" value="ABHYDROLASE"/>
</dbReference>
<feature type="domain" description="Serine aminopeptidase S33" evidence="1">
    <location>
        <begin position="48"/>
        <end position="162"/>
    </location>
</feature>
<gene>
    <name evidence="2" type="ORF">C7B65_11380</name>
</gene>
<proteinExistence type="predicted"/>
<dbReference type="EMBL" id="PVWG01000010">
    <property type="protein sequence ID" value="PSB19560.1"/>
    <property type="molecule type" value="Genomic_DNA"/>
</dbReference>
<dbReference type="InterPro" id="IPR029058">
    <property type="entry name" value="AB_hydrolase_fold"/>
</dbReference>
<dbReference type="Gene3D" id="3.40.50.1820">
    <property type="entry name" value="alpha/beta hydrolase"/>
    <property type="match status" value="1"/>
</dbReference>
<evidence type="ECO:0000313" key="3">
    <source>
        <dbReference type="Proteomes" id="UP000238634"/>
    </source>
</evidence>